<feature type="domain" description="SNIPE associated" evidence="3">
    <location>
        <begin position="205"/>
        <end position="310"/>
    </location>
</feature>
<keyword evidence="2" id="KW-1133">Transmembrane helix</keyword>
<keyword evidence="2" id="KW-0812">Transmembrane</keyword>
<proteinExistence type="predicted"/>
<dbReference type="Pfam" id="PF13250">
    <property type="entry name" value="SNIPE"/>
    <property type="match status" value="1"/>
</dbReference>
<evidence type="ECO:0000313" key="4">
    <source>
        <dbReference type="EMBL" id="QTD61390.1"/>
    </source>
</evidence>
<feature type="transmembrane region" description="Helical" evidence="2">
    <location>
        <begin position="12"/>
        <end position="30"/>
    </location>
</feature>
<organism evidence="4 5">
    <name type="scientific">Acinetobacter towneri</name>
    <dbReference type="NCBI Taxonomy" id="202956"/>
    <lineage>
        <taxon>Bacteria</taxon>
        <taxon>Pseudomonadati</taxon>
        <taxon>Pseudomonadota</taxon>
        <taxon>Gammaproteobacteria</taxon>
        <taxon>Moraxellales</taxon>
        <taxon>Moraxellaceae</taxon>
        <taxon>Acinetobacter</taxon>
    </lineage>
</organism>
<sequence>MADQCGGRSYMLYILGAIIIVLVVIIFWQSQRRRELSASIQSLQSNLDRTRSNLASDELESNELEHQLTVLRIEIGSLKGRLETLQHYQHILDVEQYVLERRQQVEMFVEMIKSEAENTREQCKQQVEKVRDFLAEHEQKTKAKTLKTAQDQLGAFYNLVEERQQLEQIMTALYHKIEHHTPAFQLPAQQLLDDLIEGYGYSDAAQHLQQVRHKIQDAVKNQEVAHCAFVDEQRRLAAVTLLAQAFNSKADLYLAQLTEHNLAESLQALQDDFTLLNHYAAAFGHAKVLDSYLTLRQEELKFAALLLAFKQESSCQMPQIKLAANA</sequence>
<name>A0ABX7TDT5_9GAMM</name>
<evidence type="ECO:0000259" key="3">
    <source>
        <dbReference type="Pfam" id="PF13250"/>
    </source>
</evidence>
<gene>
    <name evidence="4" type="ORF">J4G45_11390</name>
</gene>
<dbReference type="InterPro" id="IPR016024">
    <property type="entry name" value="ARM-type_fold"/>
</dbReference>
<feature type="coiled-coil region" evidence="1">
    <location>
        <begin position="33"/>
        <end position="67"/>
    </location>
</feature>
<evidence type="ECO:0000256" key="1">
    <source>
        <dbReference type="SAM" id="Coils"/>
    </source>
</evidence>
<keyword evidence="5" id="KW-1185">Reference proteome</keyword>
<feature type="coiled-coil region" evidence="1">
    <location>
        <begin position="109"/>
        <end position="140"/>
    </location>
</feature>
<dbReference type="Proteomes" id="UP000663954">
    <property type="component" value="Chromosome"/>
</dbReference>
<keyword evidence="2" id="KW-0472">Membrane</keyword>
<dbReference type="InterPro" id="IPR025280">
    <property type="entry name" value="SNIPE"/>
</dbReference>
<dbReference type="SUPFAM" id="SSF48371">
    <property type="entry name" value="ARM repeat"/>
    <property type="match status" value="1"/>
</dbReference>
<protein>
    <submittedName>
        <fullName evidence="4">DUF4041 domain-containing protein</fullName>
    </submittedName>
</protein>
<reference evidence="4 5" key="1">
    <citation type="journal article" date="2020" name="Front. Cell. Infect. Microbiol.">
        <title>Characterization of Three Porcine Acinetobacter towneri Strains Co-Harboring tet(X3) and bla OXA-58.</title>
        <authorList>
            <person name="Ma J."/>
            <person name="Wang J."/>
            <person name="Feng J."/>
            <person name="Liu Y."/>
            <person name="Yang B."/>
            <person name="Li R."/>
            <person name="Bai L."/>
            <person name="He T."/>
            <person name="Wang X."/>
            <person name="Yang Z."/>
        </authorList>
    </citation>
    <scope>NUCLEOTIDE SEQUENCE [LARGE SCALE GENOMIC DNA]</scope>
    <source>
        <strain evidence="4 5">GX5</strain>
    </source>
</reference>
<dbReference type="EMBL" id="CP071770">
    <property type="protein sequence ID" value="QTD61390.1"/>
    <property type="molecule type" value="Genomic_DNA"/>
</dbReference>
<evidence type="ECO:0000256" key="2">
    <source>
        <dbReference type="SAM" id="Phobius"/>
    </source>
</evidence>
<keyword evidence="1" id="KW-0175">Coiled coil</keyword>
<accession>A0ABX7TDT5</accession>
<evidence type="ECO:0000313" key="5">
    <source>
        <dbReference type="Proteomes" id="UP000663954"/>
    </source>
</evidence>